<evidence type="ECO:0000313" key="1">
    <source>
        <dbReference type="EMBL" id="JAH31615.1"/>
    </source>
</evidence>
<proteinExistence type="predicted"/>
<dbReference type="EMBL" id="GBXM01076962">
    <property type="protein sequence ID" value="JAH31615.1"/>
    <property type="molecule type" value="Transcribed_RNA"/>
</dbReference>
<accession>A0A0E9RT45</accession>
<name>A0A0E9RT45_ANGAN</name>
<dbReference type="AlphaFoldDB" id="A0A0E9RT45"/>
<reference evidence="1" key="2">
    <citation type="journal article" date="2015" name="Fish Shellfish Immunol.">
        <title>Early steps in the European eel (Anguilla anguilla)-Vibrio vulnificus interaction in the gills: Role of the RtxA13 toxin.</title>
        <authorList>
            <person name="Callol A."/>
            <person name="Pajuelo D."/>
            <person name="Ebbesson L."/>
            <person name="Teles M."/>
            <person name="MacKenzie S."/>
            <person name="Amaro C."/>
        </authorList>
    </citation>
    <scope>NUCLEOTIDE SEQUENCE</scope>
</reference>
<protein>
    <submittedName>
        <fullName evidence="1">Uncharacterized protein</fullName>
    </submittedName>
</protein>
<sequence length="53" mass="5827">MCSPLTHVTLASASLQTTLREWSQQRRVRRKHTSGACQLAGGQCSIMGKELVL</sequence>
<reference evidence="1" key="1">
    <citation type="submission" date="2014-11" db="EMBL/GenBank/DDBJ databases">
        <authorList>
            <person name="Amaro Gonzalez C."/>
        </authorList>
    </citation>
    <scope>NUCLEOTIDE SEQUENCE</scope>
</reference>
<organism evidence="1">
    <name type="scientific">Anguilla anguilla</name>
    <name type="common">European freshwater eel</name>
    <name type="synonym">Muraena anguilla</name>
    <dbReference type="NCBI Taxonomy" id="7936"/>
    <lineage>
        <taxon>Eukaryota</taxon>
        <taxon>Metazoa</taxon>
        <taxon>Chordata</taxon>
        <taxon>Craniata</taxon>
        <taxon>Vertebrata</taxon>
        <taxon>Euteleostomi</taxon>
        <taxon>Actinopterygii</taxon>
        <taxon>Neopterygii</taxon>
        <taxon>Teleostei</taxon>
        <taxon>Anguilliformes</taxon>
        <taxon>Anguillidae</taxon>
        <taxon>Anguilla</taxon>
    </lineage>
</organism>